<proteinExistence type="inferred from homology"/>
<geneLocation type="plasmid" evidence="5">
    <name>pdy25-b</name>
</geneLocation>
<dbReference type="SUPFAM" id="SSF52096">
    <property type="entry name" value="ClpP/crotonase"/>
    <property type="match status" value="1"/>
</dbReference>
<dbReference type="Gene3D" id="1.10.12.10">
    <property type="entry name" value="Lyase 2-enoyl-coa Hydratase, Chain A, domain 2"/>
    <property type="match status" value="1"/>
</dbReference>
<evidence type="ECO:0000313" key="5">
    <source>
        <dbReference type="Proteomes" id="UP000219050"/>
    </source>
</evidence>
<dbReference type="EMBL" id="CP021406">
    <property type="protein sequence ID" value="ATI43667.1"/>
    <property type="molecule type" value="Genomic_DNA"/>
</dbReference>
<keyword evidence="2" id="KW-0456">Lyase</keyword>
<dbReference type="InterPro" id="IPR029045">
    <property type="entry name" value="ClpP/crotonase-like_dom_sf"/>
</dbReference>
<evidence type="ECO:0000313" key="4">
    <source>
        <dbReference type="EMBL" id="ATI43667.1"/>
    </source>
</evidence>
<dbReference type="KEGG" id="cmag:CBW24_16040"/>
<name>A0A291M496_9RHOB</name>
<evidence type="ECO:0000256" key="1">
    <source>
        <dbReference type="ARBA" id="ARBA00005254"/>
    </source>
</evidence>
<evidence type="ECO:0008006" key="6">
    <source>
        <dbReference type="Google" id="ProtNLM"/>
    </source>
</evidence>
<evidence type="ECO:0000256" key="3">
    <source>
        <dbReference type="RuleBase" id="RU003707"/>
    </source>
</evidence>
<reference evidence="4 5" key="1">
    <citation type="submission" date="2017-05" db="EMBL/GenBank/DDBJ databases">
        <title>Comparative genomic and metabolic analysis of manganese-oxidizing mechanisms in Celeribater manganoxidans DY25T: its adaption to the environment of polymetallic nodule.</title>
        <authorList>
            <person name="Wang X."/>
        </authorList>
    </citation>
    <scope>NUCLEOTIDE SEQUENCE [LARGE SCALE GENOMIC DNA]</scope>
    <source>
        <strain evidence="4 5">DY25</strain>
        <plasmid evidence="5">pdy25-b</plasmid>
    </source>
</reference>
<dbReference type="InterPro" id="IPR018376">
    <property type="entry name" value="Enoyl-CoA_hyd/isom_CS"/>
</dbReference>
<dbReference type="PANTHER" id="PTHR11941">
    <property type="entry name" value="ENOYL-COA HYDRATASE-RELATED"/>
    <property type="match status" value="1"/>
</dbReference>
<sequence length="257" mass="27669">MPVLVEKKDGIALVTIDRPTQSNSIDTETHLELRDLWPVLEADDTVGVIILTGQGDKVFCAGADISSFLPYLSQRIAADDDPGDFCGLTHRRLSKVVIAAINGAATGGGLELALACDLRISVDTAIFALPEVKIGAIAGAGGVARLGRALPDAVAMDMLLTGRSITAERAYQLGLVSEMLTREDFMPRVREIAGMILRNSPLAVRLTRQIARDTAQMEDAEALSLEREAFWDVVTSRDFDIGIKSFVARTTPKFEGV</sequence>
<comment type="similarity">
    <text evidence="1 3">Belongs to the enoyl-CoA hydratase/isomerase family.</text>
</comment>
<dbReference type="AlphaFoldDB" id="A0A291M496"/>
<dbReference type="GO" id="GO:0006635">
    <property type="term" value="P:fatty acid beta-oxidation"/>
    <property type="evidence" value="ECO:0007669"/>
    <property type="project" value="TreeGrafter"/>
</dbReference>
<dbReference type="InterPro" id="IPR001753">
    <property type="entry name" value="Enoyl-CoA_hydra/iso"/>
</dbReference>
<organism evidence="4 5">
    <name type="scientific">Pacificitalea manganoxidans</name>
    <dbReference type="NCBI Taxonomy" id="1411902"/>
    <lineage>
        <taxon>Bacteria</taxon>
        <taxon>Pseudomonadati</taxon>
        <taxon>Pseudomonadota</taxon>
        <taxon>Alphaproteobacteria</taxon>
        <taxon>Rhodobacterales</taxon>
        <taxon>Paracoccaceae</taxon>
        <taxon>Pacificitalea</taxon>
    </lineage>
</organism>
<dbReference type="RefSeq" id="WP_097374398.1">
    <property type="nucleotide sequence ID" value="NZ_CP021406.1"/>
</dbReference>
<accession>A0A291M496</accession>
<protein>
    <recommendedName>
        <fullName evidence="6">Enoyl-CoA hydratase</fullName>
    </recommendedName>
</protein>
<dbReference type="InterPro" id="IPR014748">
    <property type="entry name" value="Enoyl-CoA_hydra_C"/>
</dbReference>
<dbReference type="Pfam" id="PF00378">
    <property type="entry name" value="ECH_1"/>
    <property type="match status" value="1"/>
</dbReference>
<dbReference type="Gene3D" id="3.90.226.10">
    <property type="entry name" value="2-enoyl-CoA Hydratase, Chain A, domain 1"/>
    <property type="match status" value="1"/>
</dbReference>
<gene>
    <name evidence="4" type="ORF">CBW24_16040</name>
</gene>
<keyword evidence="4" id="KW-0614">Plasmid</keyword>
<dbReference type="Proteomes" id="UP000219050">
    <property type="component" value="Plasmid pDY25-B"/>
</dbReference>
<dbReference type="OrthoDB" id="9781757at2"/>
<dbReference type="PROSITE" id="PS00166">
    <property type="entry name" value="ENOYL_COA_HYDRATASE"/>
    <property type="match status" value="1"/>
</dbReference>
<evidence type="ECO:0000256" key="2">
    <source>
        <dbReference type="ARBA" id="ARBA00023239"/>
    </source>
</evidence>
<dbReference type="CDD" id="cd06558">
    <property type="entry name" value="crotonase-like"/>
    <property type="match status" value="1"/>
</dbReference>
<keyword evidence="5" id="KW-1185">Reference proteome</keyword>
<dbReference type="GO" id="GO:0016829">
    <property type="term" value="F:lyase activity"/>
    <property type="evidence" value="ECO:0007669"/>
    <property type="project" value="UniProtKB-KW"/>
</dbReference>
<dbReference type="PANTHER" id="PTHR11941:SF54">
    <property type="entry name" value="ENOYL-COA HYDRATASE, MITOCHONDRIAL"/>
    <property type="match status" value="1"/>
</dbReference>